<proteinExistence type="predicted"/>
<gene>
    <name evidence="2" type="ORF">GCM10009533_40690</name>
</gene>
<dbReference type="RefSeq" id="WP_011873305.1">
    <property type="nucleotide sequence ID" value="NZ_BAAAGS010000027.1"/>
</dbReference>
<dbReference type="SUPFAM" id="SSF53448">
    <property type="entry name" value="Nucleotide-diphospho-sugar transferases"/>
    <property type="match status" value="1"/>
</dbReference>
<reference evidence="2 3" key="1">
    <citation type="journal article" date="2019" name="Int. J. Syst. Evol. Microbiol.">
        <title>The Global Catalogue of Microorganisms (GCM) 10K type strain sequencing project: providing services to taxonomists for standard genome sequencing and annotation.</title>
        <authorList>
            <consortium name="The Broad Institute Genomics Platform"/>
            <consortium name="The Broad Institute Genome Sequencing Center for Infectious Disease"/>
            <person name="Wu L."/>
            <person name="Ma J."/>
        </authorList>
    </citation>
    <scope>NUCLEOTIDE SEQUENCE [LARGE SCALE GENOMIC DNA]</scope>
    <source>
        <strain evidence="2 3">JCM 10303</strain>
    </source>
</reference>
<name>A0ABN1D8Y0_SACER</name>
<organism evidence="2 3">
    <name type="scientific">Saccharopolyspora erythraea</name>
    <name type="common">Streptomyces erythraeus</name>
    <dbReference type="NCBI Taxonomy" id="1836"/>
    <lineage>
        <taxon>Bacteria</taxon>
        <taxon>Bacillati</taxon>
        <taxon>Actinomycetota</taxon>
        <taxon>Actinomycetes</taxon>
        <taxon>Pseudonocardiales</taxon>
        <taxon>Pseudonocardiaceae</taxon>
        <taxon>Saccharopolyspora</taxon>
    </lineage>
</organism>
<dbReference type="InterPro" id="IPR025877">
    <property type="entry name" value="MobA-like_NTP_Trfase"/>
</dbReference>
<dbReference type="EMBL" id="BAAAGS010000027">
    <property type="protein sequence ID" value="GAA0537333.1"/>
    <property type="molecule type" value="Genomic_DNA"/>
</dbReference>
<feature type="domain" description="MobA-like NTP transferase" evidence="1">
    <location>
        <begin position="7"/>
        <end position="170"/>
    </location>
</feature>
<dbReference type="Gene3D" id="3.90.550.10">
    <property type="entry name" value="Spore Coat Polysaccharide Biosynthesis Protein SpsA, Chain A"/>
    <property type="match status" value="1"/>
</dbReference>
<dbReference type="InterPro" id="IPR029044">
    <property type="entry name" value="Nucleotide-diphossugar_trans"/>
</dbReference>
<dbReference type="PANTHER" id="PTHR43777:SF1">
    <property type="entry name" value="MOLYBDENUM COFACTOR CYTIDYLYLTRANSFERASE"/>
    <property type="match status" value="1"/>
</dbReference>
<dbReference type="Pfam" id="PF12804">
    <property type="entry name" value="NTP_transf_3"/>
    <property type="match status" value="1"/>
</dbReference>
<sequence>MAEGVAGVVLAAGAGRRFGMPKALVEHRGELFVERAARVLAEGGCAPVVVVLGAAADTVQERADLTGVTVVVNPDWSTGMGSSLRVALDALARTTSADSVSAALITPVDMPGIGPSAVRRVAAHASHARLAAATHQGRRSHPVLLGRDHWSGASESAAGDSGARQYLRDHEVTLVTCDDVSEGYDIDRPEDLEEP</sequence>
<accession>A0ABN1D8Y0</accession>
<dbReference type="PANTHER" id="PTHR43777">
    <property type="entry name" value="MOLYBDENUM COFACTOR CYTIDYLYLTRANSFERASE"/>
    <property type="match status" value="1"/>
</dbReference>
<evidence type="ECO:0000313" key="2">
    <source>
        <dbReference type="EMBL" id="GAA0537333.1"/>
    </source>
</evidence>
<protein>
    <submittedName>
        <fullName evidence="2">Nucleotidyltransferase family protein</fullName>
    </submittedName>
</protein>
<keyword evidence="3" id="KW-1185">Reference proteome</keyword>
<evidence type="ECO:0000259" key="1">
    <source>
        <dbReference type="Pfam" id="PF12804"/>
    </source>
</evidence>
<dbReference type="CDD" id="cd04182">
    <property type="entry name" value="GT_2_like_f"/>
    <property type="match status" value="1"/>
</dbReference>
<dbReference type="Proteomes" id="UP001500729">
    <property type="component" value="Unassembled WGS sequence"/>
</dbReference>
<evidence type="ECO:0000313" key="3">
    <source>
        <dbReference type="Proteomes" id="UP001500729"/>
    </source>
</evidence>
<comment type="caution">
    <text evidence="2">The sequence shown here is derived from an EMBL/GenBank/DDBJ whole genome shotgun (WGS) entry which is preliminary data.</text>
</comment>